<dbReference type="RefSeq" id="XP_062628404.1">
    <property type="nucleotide sequence ID" value="XM_062772420.1"/>
</dbReference>
<feature type="region of interest" description="Disordered" evidence="6">
    <location>
        <begin position="130"/>
        <end position="152"/>
    </location>
</feature>
<feature type="compositionally biased region" description="Basic and acidic residues" evidence="6">
    <location>
        <begin position="31"/>
        <end position="41"/>
    </location>
</feature>
<gene>
    <name evidence="8" type="ORF">LOC62_04G005863</name>
</gene>
<reference evidence="8" key="1">
    <citation type="submission" date="2023-10" db="EMBL/GenBank/DDBJ databases">
        <authorList>
            <person name="Noh H."/>
        </authorList>
    </citation>
    <scope>NUCLEOTIDE SEQUENCE</scope>
    <source>
        <strain evidence="8">DUCC4014</strain>
    </source>
</reference>
<organism evidence="8 9">
    <name type="scientific">Vanrija pseudolonga</name>
    <dbReference type="NCBI Taxonomy" id="143232"/>
    <lineage>
        <taxon>Eukaryota</taxon>
        <taxon>Fungi</taxon>
        <taxon>Dikarya</taxon>
        <taxon>Basidiomycota</taxon>
        <taxon>Agaricomycotina</taxon>
        <taxon>Tremellomycetes</taxon>
        <taxon>Trichosporonales</taxon>
        <taxon>Trichosporonaceae</taxon>
        <taxon>Vanrija</taxon>
    </lineage>
</organism>
<dbReference type="PANTHER" id="PTHR46910">
    <property type="entry name" value="TRANSCRIPTION FACTOR PDR1"/>
    <property type="match status" value="1"/>
</dbReference>
<dbReference type="GO" id="GO:0005634">
    <property type="term" value="C:nucleus"/>
    <property type="evidence" value="ECO:0007669"/>
    <property type="project" value="UniProtKB-SubCell"/>
</dbReference>
<feature type="compositionally biased region" description="Low complexity" evidence="6">
    <location>
        <begin position="586"/>
        <end position="604"/>
    </location>
</feature>
<dbReference type="PANTHER" id="PTHR46910:SF3">
    <property type="entry name" value="HALOTOLERANCE PROTEIN 9-RELATED"/>
    <property type="match status" value="1"/>
</dbReference>
<name>A0AAF0Y9H3_9TREE</name>
<keyword evidence="5" id="KW-0175">Coiled coil</keyword>
<evidence type="ECO:0000256" key="2">
    <source>
        <dbReference type="ARBA" id="ARBA00022723"/>
    </source>
</evidence>
<dbReference type="GeneID" id="87809091"/>
<dbReference type="CDD" id="cd00067">
    <property type="entry name" value="GAL4"/>
    <property type="match status" value="1"/>
</dbReference>
<dbReference type="CDD" id="cd12148">
    <property type="entry name" value="fungal_TF_MHR"/>
    <property type="match status" value="1"/>
</dbReference>
<proteinExistence type="predicted"/>
<evidence type="ECO:0000256" key="4">
    <source>
        <dbReference type="ARBA" id="ARBA00023242"/>
    </source>
</evidence>
<dbReference type="GO" id="GO:0003677">
    <property type="term" value="F:DNA binding"/>
    <property type="evidence" value="ECO:0007669"/>
    <property type="project" value="UniProtKB-KW"/>
</dbReference>
<sequence>MTPRSPPHSTPRSREQRSGSSPDGEGGDGSGRPDKKRRLESNRTSQACTRCRSLKMRCIGALDPPCRRCRRTGATCEFVARRNAAVPLSPGPYPSHTCTELWRNDVTERLKALETTNARLEGLLARMERGDSRAAGPSTSRTHIPTPQSDPPGSLGLIMPPGPVPPEFRGVWDALDRLKQELPASLAGSDAWALPAVCQLYDSFRKHMPGLHFLSESQVSFTAPSPLLSVAILYVAAAHFPSADLAHHQPVYFEAFTRAVGTLSIPGSAIVGALKDEGNGAVSGKFDDVLGIILCGLLAIGWVDTVGLWVNAAYRLLLDGMAEERGRRQAEWRGLWEGLRTIELEHSSLHLKCPSLPFAPPDPPFVPQSAPAIPTSAASSIGELLAIMQHRMPHFVGRGIPTVWETVSSPIPTAAPSITADPDDMAAIRAWAVEIDTWYSRVAVTTTNSSMYVRSITLLNYHLHKLLVLSIFFPLRGLNATAASDREELLDSARVVLKIEATGFEVWSSWDLTIITQASLILLQAWSSGSATDDDLNLIQNHLQCLSCTQQSAPSLRHTLAARLESALQEVRTPTQRNLATLPTVSPSQSFSGPSGPPAAGGEPTVLDTANTLSLLSQTALSSGSFSPRGGFLFMDQAPTLGILQDLPIFDDMADPATLAEWPPYLLNIFGDGADDGQAA</sequence>
<dbReference type="Gene3D" id="4.10.240.10">
    <property type="entry name" value="Zn(2)-C6 fungal-type DNA-binding domain"/>
    <property type="match status" value="1"/>
</dbReference>
<evidence type="ECO:0000313" key="8">
    <source>
        <dbReference type="EMBL" id="WOO82372.1"/>
    </source>
</evidence>
<keyword evidence="2" id="KW-0479">Metal-binding</keyword>
<dbReference type="GO" id="GO:0000981">
    <property type="term" value="F:DNA-binding transcription factor activity, RNA polymerase II-specific"/>
    <property type="evidence" value="ECO:0007669"/>
    <property type="project" value="InterPro"/>
</dbReference>
<evidence type="ECO:0000259" key="7">
    <source>
        <dbReference type="PROSITE" id="PS50048"/>
    </source>
</evidence>
<dbReference type="PROSITE" id="PS00463">
    <property type="entry name" value="ZN2_CY6_FUNGAL_1"/>
    <property type="match status" value="1"/>
</dbReference>
<dbReference type="Proteomes" id="UP000827549">
    <property type="component" value="Chromosome 4"/>
</dbReference>
<evidence type="ECO:0000256" key="6">
    <source>
        <dbReference type="SAM" id="MobiDB-lite"/>
    </source>
</evidence>
<dbReference type="InterPro" id="IPR036864">
    <property type="entry name" value="Zn2-C6_fun-type_DNA-bd_sf"/>
</dbReference>
<dbReference type="EMBL" id="CP086717">
    <property type="protein sequence ID" value="WOO82372.1"/>
    <property type="molecule type" value="Genomic_DNA"/>
</dbReference>
<keyword evidence="3" id="KW-0238">DNA-binding</keyword>
<dbReference type="AlphaFoldDB" id="A0AAF0Y9H3"/>
<keyword evidence="4" id="KW-0539">Nucleus</keyword>
<accession>A0AAF0Y9H3</accession>
<feature type="region of interest" description="Disordered" evidence="6">
    <location>
        <begin position="582"/>
        <end position="604"/>
    </location>
</feature>
<dbReference type="SMART" id="SM00066">
    <property type="entry name" value="GAL4"/>
    <property type="match status" value="1"/>
</dbReference>
<dbReference type="InterPro" id="IPR050987">
    <property type="entry name" value="AtrR-like"/>
</dbReference>
<evidence type="ECO:0000256" key="3">
    <source>
        <dbReference type="ARBA" id="ARBA00023125"/>
    </source>
</evidence>
<evidence type="ECO:0000256" key="1">
    <source>
        <dbReference type="ARBA" id="ARBA00004123"/>
    </source>
</evidence>
<keyword evidence="9" id="KW-1185">Reference proteome</keyword>
<protein>
    <recommendedName>
        <fullName evidence="7">Zn(2)-C6 fungal-type domain-containing protein</fullName>
    </recommendedName>
</protein>
<dbReference type="SUPFAM" id="SSF57701">
    <property type="entry name" value="Zn2/Cys6 DNA-binding domain"/>
    <property type="match status" value="1"/>
</dbReference>
<feature type="coiled-coil region" evidence="5">
    <location>
        <begin position="103"/>
        <end position="130"/>
    </location>
</feature>
<feature type="region of interest" description="Disordered" evidence="6">
    <location>
        <begin position="1"/>
        <end position="46"/>
    </location>
</feature>
<dbReference type="InterPro" id="IPR001138">
    <property type="entry name" value="Zn2Cys6_DnaBD"/>
</dbReference>
<comment type="subcellular location">
    <subcellularLocation>
        <location evidence="1">Nucleus</location>
    </subcellularLocation>
</comment>
<evidence type="ECO:0000313" key="9">
    <source>
        <dbReference type="Proteomes" id="UP000827549"/>
    </source>
</evidence>
<dbReference type="PROSITE" id="PS50048">
    <property type="entry name" value="ZN2_CY6_FUNGAL_2"/>
    <property type="match status" value="1"/>
</dbReference>
<feature type="compositionally biased region" description="Polar residues" evidence="6">
    <location>
        <begin position="137"/>
        <end position="147"/>
    </location>
</feature>
<feature type="domain" description="Zn(2)-C6 fungal-type" evidence="7">
    <location>
        <begin position="47"/>
        <end position="78"/>
    </location>
</feature>
<dbReference type="Pfam" id="PF00172">
    <property type="entry name" value="Zn_clus"/>
    <property type="match status" value="1"/>
</dbReference>
<evidence type="ECO:0000256" key="5">
    <source>
        <dbReference type="SAM" id="Coils"/>
    </source>
</evidence>
<dbReference type="GO" id="GO:0008270">
    <property type="term" value="F:zinc ion binding"/>
    <property type="evidence" value="ECO:0007669"/>
    <property type="project" value="InterPro"/>
</dbReference>